<reference evidence="5 6" key="1">
    <citation type="submission" date="2009-04" db="EMBL/GenBank/DDBJ databases">
        <authorList>
            <person name="Sebastian Y."/>
            <person name="Madupu R."/>
            <person name="Durkin A.S."/>
            <person name="Torralba M."/>
            <person name="Methe B."/>
            <person name="Sutton G.G."/>
            <person name="Strausberg R.L."/>
            <person name="Nelson K.E."/>
        </authorList>
    </citation>
    <scope>NUCLEOTIDE SEQUENCE [LARGE SCALE GENOMIC DNA]</scope>
    <source>
        <strain evidence="6">ATCC 35406 / BCRC 14492 / JCM 8526 / NCTC 13058 / HG 370</strain>
    </source>
</reference>
<dbReference type="InterPro" id="IPR026888">
    <property type="entry name" value="AcetylCoA_hyd_C"/>
</dbReference>
<name>C3JA15_POREA</name>
<feature type="domain" description="Acetyl-CoA hydrolase/transferase C-terminal" evidence="4">
    <location>
        <begin position="269"/>
        <end position="421"/>
    </location>
</feature>
<dbReference type="PANTHER" id="PTHR21432">
    <property type="entry name" value="ACETYL-COA HYDROLASE-RELATED"/>
    <property type="match status" value="1"/>
</dbReference>
<dbReference type="InterPro" id="IPR038460">
    <property type="entry name" value="AcetylCoA_hyd_C_sf"/>
</dbReference>
<protein>
    <submittedName>
        <fullName evidence="5">4-hydroxybutyrate coenzyme A transferase</fullName>
        <ecNumber evidence="5">2.8.3.-</ecNumber>
    </submittedName>
</protein>
<dbReference type="RefSeq" id="WP_004333217.1">
    <property type="nucleotide sequence ID" value="NZ_ACNN01000016.1"/>
</dbReference>
<dbReference type="PANTHER" id="PTHR21432:SF20">
    <property type="entry name" value="ACETYL-COA HYDROLASE"/>
    <property type="match status" value="1"/>
</dbReference>
<sequence>MEEYKSKVVSAQEAIRAIKNGDSVVLSHAAGAPQLISRALADNYQNYQDVKIFHMLVLGDAPYCAPEMEGHFRHVTNFVGGNTRQALADGRADFIPLFFYQVPRMFENGAIPVDVAVVHVSEPNEEGYCSYGVSCDYTKPAAERAKVVIAEMNKQMPFVHGDNLIHVSKLDYIVEADYPLYEIALPTIGDVEKAIGDNVAHLVQDGDTLQLGIGAIPDAVLLFLKDKKDLGIHTEMFSDGVLELVRAGVITGKKKEIDNGKLTATFLMGSRDLYDFVNNNPDVRLAPVNWVNDPVTVMNFDRMVSINSCIEVDLMGQVASETIGYKQFSGTGGQVDYVRGASMSGHGVSIMAMPSTAAKGKVSRIVPLLAEGAAVTTSRNDVDYVVTEFGAAKLKGKSLRERAEALISIAHPDFRPQLLEEFNKRFPSK</sequence>
<evidence type="ECO:0000313" key="5">
    <source>
        <dbReference type="EMBL" id="EEN82972.1"/>
    </source>
</evidence>
<dbReference type="Gene3D" id="3.40.1080.10">
    <property type="entry name" value="Glutaconate Coenzyme A-transferase"/>
    <property type="match status" value="1"/>
</dbReference>
<dbReference type="InterPro" id="IPR046433">
    <property type="entry name" value="ActCoA_hydro"/>
</dbReference>
<dbReference type="GeneID" id="93364767"/>
<evidence type="ECO:0000259" key="4">
    <source>
        <dbReference type="Pfam" id="PF13336"/>
    </source>
</evidence>
<evidence type="ECO:0000256" key="1">
    <source>
        <dbReference type="ARBA" id="ARBA00009632"/>
    </source>
</evidence>
<gene>
    <name evidence="5" type="primary">cat</name>
    <name evidence="5" type="ORF">POREN0001_0937</name>
</gene>
<dbReference type="EMBL" id="ACNN01000016">
    <property type="protein sequence ID" value="EEN82972.1"/>
    <property type="molecule type" value="Genomic_DNA"/>
</dbReference>
<dbReference type="InterPro" id="IPR003702">
    <property type="entry name" value="ActCoA_hydro_N"/>
</dbReference>
<evidence type="ECO:0000259" key="3">
    <source>
        <dbReference type="Pfam" id="PF02550"/>
    </source>
</evidence>
<dbReference type="AlphaFoldDB" id="C3JA15"/>
<dbReference type="eggNOG" id="COG0427">
    <property type="taxonomic scope" value="Bacteria"/>
</dbReference>
<dbReference type="GO" id="GO:0008775">
    <property type="term" value="F:acetate CoA-transferase activity"/>
    <property type="evidence" value="ECO:0007669"/>
    <property type="project" value="InterPro"/>
</dbReference>
<dbReference type="GO" id="GO:0006083">
    <property type="term" value="P:acetate metabolic process"/>
    <property type="evidence" value="ECO:0007669"/>
    <property type="project" value="InterPro"/>
</dbReference>
<comment type="similarity">
    <text evidence="1">Belongs to the acetyl-CoA hydrolase/transferase family.</text>
</comment>
<dbReference type="Proteomes" id="UP000004295">
    <property type="component" value="Unassembled WGS sequence"/>
</dbReference>
<keyword evidence="6" id="KW-1185">Reference proteome</keyword>
<comment type="caution">
    <text evidence="5">The sequence shown here is derived from an EMBL/GenBank/DDBJ whole genome shotgun (WGS) entry which is preliminary data.</text>
</comment>
<dbReference type="Pfam" id="PF13336">
    <property type="entry name" value="AcetylCoA_hyd_C"/>
    <property type="match status" value="1"/>
</dbReference>
<dbReference type="Gene3D" id="3.30.750.70">
    <property type="entry name" value="4-hydroxybutyrate coenzyme like domains"/>
    <property type="match status" value="1"/>
</dbReference>
<evidence type="ECO:0000313" key="6">
    <source>
        <dbReference type="Proteomes" id="UP000004295"/>
    </source>
</evidence>
<dbReference type="Pfam" id="PF02550">
    <property type="entry name" value="AcetylCoA_hydro"/>
    <property type="match status" value="1"/>
</dbReference>
<proteinExistence type="inferred from homology"/>
<dbReference type="EC" id="2.8.3.-" evidence="5"/>
<dbReference type="InterPro" id="IPR037171">
    <property type="entry name" value="NagB/RpiA_transferase-like"/>
</dbReference>
<feature type="domain" description="Acetyl-CoA hydrolase/transferase N-terminal" evidence="3">
    <location>
        <begin position="2"/>
        <end position="177"/>
    </location>
</feature>
<accession>C3JA15</accession>
<dbReference type="SUPFAM" id="SSF100950">
    <property type="entry name" value="NagB/RpiA/CoA transferase-like"/>
    <property type="match status" value="2"/>
</dbReference>
<dbReference type="Gene3D" id="3.40.1080.20">
    <property type="entry name" value="Acetyl-CoA hydrolase/transferase C-terminal domain"/>
    <property type="match status" value="1"/>
</dbReference>
<keyword evidence="2 5" id="KW-0808">Transferase</keyword>
<dbReference type="STRING" id="553175.POREN0001_0937"/>
<evidence type="ECO:0000256" key="2">
    <source>
        <dbReference type="ARBA" id="ARBA00022679"/>
    </source>
</evidence>
<organism evidence="5 6">
    <name type="scientific">Porphyromonas endodontalis (strain ATCC 35406 / DSM 24491 / JCM 8526 / CCUG 16442 / BCRC 14492 / NCTC 13058 / HG 370)</name>
    <name type="common">Bacteroides endodontalis</name>
    <dbReference type="NCBI Taxonomy" id="553175"/>
    <lineage>
        <taxon>Bacteria</taxon>
        <taxon>Pseudomonadati</taxon>
        <taxon>Bacteroidota</taxon>
        <taxon>Bacteroidia</taxon>
        <taxon>Bacteroidales</taxon>
        <taxon>Porphyromonadaceae</taxon>
        <taxon>Porphyromonas</taxon>
    </lineage>
</organism>